<dbReference type="OrthoDB" id="5461016at2"/>
<accession>C6BT53</accession>
<feature type="domain" description="Type 4 secretion system PilS N-terminal" evidence="1">
    <location>
        <begin position="34"/>
        <end position="159"/>
    </location>
</feature>
<protein>
    <submittedName>
        <fullName evidence="2">PilS domain protein</fullName>
    </submittedName>
</protein>
<dbReference type="eggNOG" id="ENOG5033EIX">
    <property type="taxonomic scope" value="Bacteria"/>
</dbReference>
<dbReference type="InterPro" id="IPR045584">
    <property type="entry name" value="Pilin-like"/>
</dbReference>
<dbReference type="Gene3D" id="3.30.1690.10">
    <property type="entry name" value="TcpA-like pilin"/>
    <property type="match status" value="1"/>
</dbReference>
<dbReference type="Proteomes" id="UP000002601">
    <property type="component" value="Chromosome"/>
</dbReference>
<dbReference type="SUPFAM" id="SSF54523">
    <property type="entry name" value="Pili subunits"/>
    <property type="match status" value="1"/>
</dbReference>
<dbReference type="KEGG" id="dsa:Desal_1695"/>
<reference evidence="2 3" key="1">
    <citation type="submission" date="2009-06" db="EMBL/GenBank/DDBJ databases">
        <title>Complete sequence of Desulfovibrio salexigens DSM 2638.</title>
        <authorList>
            <consortium name="US DOE Joint Genome Institute"/>
            <person name="Lucas S."/>
            <person name="Copeland A."/>
            <person name="Lapidus A."/>
            <person name="Glavina del Rio T."/>
            <person name="Tice H."/>
            <person name="Bruce D."/>
            <person name="Goodwin L."/>
            <person name="Pitluck S."/>
            <person name="Munk A.C."/>
            <person name="Brettin T."/>
            <person name="Detter J.C."/>
            <person name="Han C."/>
            <person name="Tapia R."/>
            <person name="Larimer F."/>
            <person name="Land M."/>
            <person name="Hauser L."/>
            <person name="Kyrpides N."/>
            <person name="Anderson I."/>
            <person name="Wall J.D."/>
            <person name="Arkin A.P."/>
            <person name="Dehal P."/>
            <person name="Chivian D."/>
            <person name="Giles B."/>
            <person name="Hazen T.C."/>
        </authorList>
    </citation>
    <scope>NUCLEOTIDE SEQUENCE [LARGE SCALE GENOMIC DNA]</scope>
    <source>
        <strain evidence="3">ATCC 14822 / DSM 2638 / NCIMB 8403 / VKM B-1763</strain>
    </source>
</reference>
<sequence length="159" mass="16747">MTLLETVGALLLAALVLGGSAFMIKKAIESNKVTSAQQNLSTFRLDVKDLYKGEPDFTGLTTAIAVTNKVVPDGMLKSGGTVRNVWNGDVTVAAGTDPTTFTITHNNVPEYACVKMATFQAESWESITVNGVEITQGSGMVAAISEQLADANTIVFTSN</sequence>
<organism evidence="2 3">
    <name type="scientific">Maridesulfovibrio salexigens (strain ATCC 14822 / DSM 2638 / NCIMB 8403 / VKM B-1763)</name>
    <name type="common">Desulfovibrio salexigens</name>
    <dbReference type="NCBI Taxonomy" id="526222"/>
    <lineage>
        <taxon>Bacteria</taxon>
        <taxon>Pseudomonadati</taxon>
        <taxon>Thermodesulfobacteriota</taxon>
        <taxon>Desulfovibrionia</taxon>
        <taxon>Desulfovibrionales</taxon>
        <taxon>Desulfovibrionaceae</taxon>
        <taxon>Maridesulfovibrio</taxon>
    </lineage>
</organism>
<dbReference type="InterPro" id="IPR014911">
    <property type="entry name" value="PilS_N"/>
</dbReference>
<gene>
    <name evidence="2" type="ordered locus">Desal_1695</name>
</gene>
<proteinExistence type="predicted"/>
<dbReference type="RefSeq" id="WP_015851573.1">
    <property type="nucleotide sequence ID" value="NC_012881.1"/>
</dbReference>
<evidence type="ECO:0000313" key="3">
    <source>
        <dbReference type="Proteomes" id="UP000002601"/>
    </source>
</evidence>
<keyword evidence="3" id="KW-1185">Reference proteome</keyword>
<dbReference type="STRING" id="526222.Desal_1695"/>
<name>C6BT53_MARSD</name>
<evidence type="ECO:0000259" key="1">
    <source>
        <dbReference type="Pfam" id="PF08805"/>
    </source>
</evidence>
<dbReference type="EMBL" id="CP001649">
    <property type="protein sequence ID" value="ACS79757.1"/>
    <property type="molecule type" value="Genomic_DNA"/>
</dbReference>
<dbReference type="AlphaFoldDB" id="C6BT53"/>
<dbReference type="Pfam" id="PF08805">
    <property type="entry name" value="PilS"/>
    <property type="match status" value="1"/>
</dbReference>
<dbReference type="HOGENOM" id="CLU_125385_0_0_7"/>
<evidence type="ECO:0000313" key="2">
    <source>
        <dbReference type="EMBL" id="ACS79757.1"/>
    </source>
</evidence>